<dbReference type="GO" id="GO:0008047">
    <property type="term" value="F:enzyme activator activity"/>
    <property type="evidence" value="ECO:0007669"/>
    <property type="project" value="InterPro"/>
</dbReference>
<accession>F0S2F7</accession>
<organism evidence="5 6">
    <name type="scientific">Desulfurobacterium thermolithotrophum (strain DSM 11699 / BSA)</name>
    <dbReference type="NCBI Taxonomy" id="868864"/>
    <lineage>
        <taxon>Bacteria</taxon>
        <taxon>Pseudomonadati</taxon>
        <taxon>Aquificota</taxon>
        <taxon>Aquificia</taxon>
        <taxon>Desulfurobacteriales</taxon>
        <taxon>Desulfurobacteriaceae</taxon>
        <taxon>Desulfurobacterium</taxon>
    </lineage>
</organism>
<evidence type="ECO:0000256" key="2">
    <source>
        <dbReference type="ARBA" id="ARBA00022670"/>
    </source>
</evidence>
<gene>
    <name evidence="5" type="ordered locus">Dester_0374</name>
</gene>
<keyword evidence="6" id="KW-1185">Reference proteome</keyword>
<dbReference type="SUPFAM" id="SSF53163">
    <property type="entry name" value="HybD-like"/>
    <property type="match status" value="1"/>
</dbReference>
<dbReference type="Pfam" id="PF01750">
    <property type="entry name" value="HycI"/>
    <property type="match status" value="1"/>
</dbReference>
<keyword evidence="2 5" id="KW-0645">Protease</keyword>
<dbReference type="CDD" id="cd00518">
    <property type="entry name" value="H2MP"/>
    <property type="match status" value="1"/>
</dbReference>
<dbReference type="NCBIfam" id="TIGR00072">
    <property type="entry name" value="hydrog_prot"/>
    <property type="match status" value="1"/>
</dbReference>
<dbReference type="Gene3D" id="3.40.50.1450">
    <property type="entry name" value="HybD-like"/>
    <property type="match status" value="1"/>
</dbReference>
<dbReference type="InterPro" id="IPR023430">
    <property type="entry name" value="Pept_HybD-like_dom_sf"/>
</dbReference>
<reference evidence="6" key="2">
    <citation type="submission" date="2011-02" db="EMBL/GenBank/DDBJ databases">
        <title>The complete genome of Desulfurobacterium thermolithotrophum DSM 11699.</title>
        <authorList>
            <consortium name="US DOE Joint Genome Institute (JGI-PGF)"/>
            <person name="Lucas S."/>
            <person name="Copeland A."/>
            <person name="Lapidus A."/>
            <person name="Bruce D."/>
            <person name="Goodwin L."/>
            <person name="Pitluck S."/>
            <person name="Kyrpides N."/>
            <person name="Mavromatis K."/>
            <person name="Pagani I."/>
            <person name="Ivanova N."/>
            <person name="Mikhailova N."/>
            <person name="Daligault H."/>
            <person name="Detter J.C."/>
            <person name="Tapia R."/>
            <person name="Han C."/>
            <person name="Land M."/>
            <person name="Hauser L."/>
            <person name="Markowitz V."/>
            <person name="Cheng J.-F."/>
            <person name="Hugenholtz P."/>
            <person name="Woyke T."/>
            <person name="Wu D."/>
            <person name="Spring S."/>
            <person name="Brambilla E."/>
            <person name="Klenk H.-P."/>
            <person name="Eisen J.A."/>
        </authorList>
    </citation>
    <scope>NUCLEOTIDE SEQUENCE [LARGE SCALE GENOMIC DNA]</scope>
    <source>
        <strain evidence="6">DSM 11699 / BSA</strain>
    </source>
</reference>
<evidence type="ECO:0000313" key="6">
    <source>
        <dbReference type="Proteomes" id="UP000007102"/>
    </source>
</evidence>
<keyword evidence="4" id="KW-0378">Hydrolase</keyword>
<dbReference type="AlphaFoldDB" id="F0S2F7"/>
<evidence type="ECO:0000256" key="4">
    <source>
        <dbReference type="ARBA" id="ARBA00022801"/>
    </source>
</evidence>
<evidence type="ECO:0000313" key="5">
    <source>
        <dbReference type="EMBL" id="ADY73029.1"/>
    </source>
</evidence>
<dbReference type="PANTHER" id="PTHR30302:SF1">
    <property type="entry name" value="HYDROGENASE 2 MATURATION PROTEASE"/>
    <property type="match status" value="1"/>
</dbReference>
<protein>
    <submittedName>
        <fullName evidence="5">Hydrogenase maturation protease</fullName>
    </submittedName>
</protein>
<name>F0S2F7_DESTD</name>
<dbReference type="STRING" id="868864.Dester_0374"/>
<dbReference type="GO" id="GO:0016485">
    <property type="term" value="P:protein processing"/>
    <property type="evidence" value="ECO:0007669"/>
    <property type="project" value="TreeGrafter"/>
</dbReference>
<dbReference type="RefSeq" id="WP_013637987.1">
    <property type="nucleotide sequence ID" value="NC_015185.1"/>
</dbReference>
<dbReference type="eggNOG" id="COG0680">
    <property type="taxonomic scope" value="Bacteria"/>
</dbReference>
<dbReference type="HOGENOM" id="CLU_099037_0_2_0"/>
<comment type="similarity">
    <text evidence="1">Belongs to the peptidase A31 family.</text>
</comment>
<dbReference type="KEGG" id="dte:Dester_0374"/>
<dbReference type="PANTHER" id="PTHR30302">
    <property type="entry name" value="HYDROGENASE 1 MATURATION PROTEASE"/>
    <property type="match status" value="1"/>
</dbReference>
<proteinExistence type="inferred from homology"/>
<dbReference type="EMBL" id="CP002543">
    <property type="protein sequence ID" value="ADY73029.1"/>
    <property type="molecule type" value="Genomic_DNA"/>
</dbReference>
<dbReference type="InterPro" id="IPR000671">
    <property type="entry name" value="Peptidase_A31"/>
</dbReference>
<evidence type="ECO:0000256" key="3">
    <source>
        <dbReference type="ARBA" id="ARBA00022750"/>
    </source>
</evidence>
<dbReference type="OrthoDB" id="9794619at2"/>
<keyword evidence="3" id="KW-0064">Aspartyl protease</keyword>
<dbReference type="GO" id="GO:0004190">
    <property type="term" value="F:aspartic-type endopeptidase activity"/>
    <property type="evidence" value="ECO:0007669"/>
    <property type="project" value="UniProtKB-KW"/>
</dbReference>
<dbReference type="Proteomes" id="UP000007102">
    <property type="component" value="Chromosome"/>
</dbReference>
<sequence>MKLLIGIGNPNFSDDGLGFWTVEALCGEIQAVHFLSPSLYMVKTLLGKEKVVIVDAVKLGLKPGEIVELDLTSGQNQKLYGGNSHSVSLSEIITVGYSLFADKMPREIKFIGVEAADLETFKNELTEPVKKAFPKVVEKVKNILFPK</sequence>
<reference evidence="5 6" key="1">
    <citation type="journal article" date="2011" name="Stand. Genomic Sci.">
        <title>Complete genome sequence of the thermophilic sulfur-reducer Desulfurobacterium thermolithotrophum type strain (BSA(T)) from a deep-sea hydrothermal vent.</title>
        <authorList>
            <person name="Goker M."/>
            <person name="Daligault H."/>
            <person name="Mwirichia R."/>
            <person name="Lapidus A."/>
            <person name="Lucas S."/>
            <person name="Deshpande S."/>
            <person name="Pagani I."/>
            <person name="Tapia R."/>
            <person name="Cheng J.F."/>
            <person name="Goodwin L."/>
            <person name="Pitluck S."/>
            <person name="Liolios K."/>
            <person name="Ivanova N."/>
            <person name="Mavromatis K."/>
            <person name="Mikhailova N."/>
            <person name="Pati A."/>
            <person name="Chen A."/>
            <person name="Palaniappan K."/>
            <person name="Han C."/>
            <person name="Land M."/>
            <person name="Hauser L."/>
            <person name="Pan C."/>
            <person name="Brambilla E.M."/>
            <person name="Rohde M."/>
            <person name="Spring S."/>
            <person name="Sikorski J."/>
            <person name="Wirth R."/>
            <person name="Detter J.C."/>
            <person name="Woyke T."/>
            <person name="Bristow J."/>
            <person name="Eisen J.A."/>
            <person name="Markowitz V."/>
            <person name="Hugenholtz P."/>
            <person name="Kyrpides N.C."/>
            <person name="Klenk H.P."/>
        </authorList>
    </citation>
    <scope>NUCLEOTIDE SEQUENCE [LARGE SCALE GENOMIC DNA]</scope>
    <source>
        <strain evidence="6">DSM 11699 / BSA</strain>
    </source>
</reference>
<dbReference type="InParanoid" id="F0S2F7"/>
<evidence type="ECO:0000256" key="1">
    <source>
        <dbReference type="ARBA" id="ARBA00006814"/>
    </source>
</evidence>